<name>A0A2K8N9Q1_9BACL</name>
<sequence length="217" mass="23182">MHIKSGDLFSPSHPGEVLSHRVGKRNRKEGPPMDPWWVPLANQLVLFVLQFLAALGLALLHLAGRKVADYLRMHATKAQRDLLACLAAEAFSFAETVYRDSDGPAKLEQAMGYLSQRLRQHGVTVTPEEMRAAVEQAWLQDRRNHGPGTLKQQRPETVPAGDLPGGSGNGSPTPPGNGGSVNPVPGWAIAYDPPGGQAGPPGLKLRNSVNKGGQGLA</sequence>
<dbReference type="Pfam" id="PF09682">
    <property type="entry name" value="Phage_holin_6_1"/>
    <property type="match status" value="1"/>
</dbReference>
<protein>
    <recommendedName>
        <fullName evidence="5">Phage holin, LL-H family</fullName>
    </recommendedName>
</protein>
<feature type="transmembrane region" description="Helical" evidence="2">
    <location>
        <begin position="40"/>
        <end position="63"/>
    </location>
</feature>
<dbReference type="AlphaFoldDB" id="A0A2K8N9Q1"/>
<dbReference type="KEGG" id="kyr:CVV65_11815"/>
<feature type="region of interest" description="Disordered" evidence="1">
    <location>
        <begin position="1"/>
        <end position="27"/>
    </location>
</feature>
<evidence type="ECO:0000256" key="2">
    <source>
        <dbReference type="SAM" id="Phobius"/>
    </source>
</evidence>
<keyword evidence="4" id="KW-1185">Reference proteome</keyword>
<evidence type="ECO:0000256" key="1">
    <source>
        <dbReference type="SAM" id="MobiDB-lite"/>
    </source>
</evidence>
<feature type="region of interest" description="Disordered" evidence="1">
    <location>
        <begin position="143"/>
        <end position="217"/>
    </location>
</feature>
<dbReference type="EMBL" id="CP024955">
    <property type="protein sequence ID" value="ATY85527.1"/>
    <property type="molecule type" value="Genomic_DNA"/>
</dbReference>
<gene>
    <name evidence="3" type="ORF">CVV65_11815</name>
</gene>
<evidence type="ECO:0008006" key="5">
    <source>
        <dbReference type="Google" id="ProtNLM"/>
    </source>
</evidence>
<organism evidence="3 4">
    <name type="scientific">Kyrpidia spormannii</name>
    <dbReference type="NCBI Taxonomy" id="2055160"/>
    <lineage>
        <taxon>Bacteria</taxon>
        <taxon>Bacillati</taxon>
        <taxon>Bacillota</taxon>
        <taxon>Bacilli</taxon>
        <taxon>Bacillales</taxon>
        <taxon>Alicyclobacillaceae</taxon>
        <taxon>Kyrpidia</taxon>
    </lineage>
</organism>
<keyword evidence="2" id="KW-1133">Transmembrane helix</keyword>
<dbReference type="Proteomes" id="UP000231932">
    <property type="component" value="Chromosome"/>
</dbReference>
<keyword evidence="2" id="KW-0472">Membrane</keyword>
<keyword evidence="2" id="KW-0812">Transmembrane</keyword>
<proteinExistence type="predicted"/>
<dbReference type="InterPro" id="IPR010026">
    <property type="entry name" value="Phage_holin_LL-H"/>
</dbReference>
<evidence type="ECO:0000313" key="4">
    <source>
        <dbReference type="Proteomes" id="UP000231932"/>
    </source>
</evidence>
<evidence type="ECO:0000313" key="3">
    <source>
        <dbReference type="EMBL" id="ATY85527.1"/>
    </source>
</evidence>
<reference evidence="4" key="1">
    <citation type="submission" date="2017-11" db="EMBL/GenBank/DDBJ databases">
        <title>Complete Genome Sequence of Kyrpidia sp. Strain EA-1, a thermophilic, hydrogen-oxidizing Bacterium, isolated from the Azores.</title>
        <authorList>
            <person name="Reiner J.E."/>
            <person name="Lapp C.J."/>
            <person name="Bunk B."/>
            <person name="Gescher J."/>
        </authorList>
    </citation>
    <scope>NUCLEOTIDE SEQUENCE [LARGE SCALE GENOMIC DNA]</scope>
    <source>
        <strain evidence="4">EA-1</strain>
    </source>
</reference>
<accession>A0A2K8N9Q1</accession>